<dbReference type="CDD" id="cd07336">
    <property type="entry name" value="M48B_HtpX_like"/>
    <property type="match status" value="1"/>
</dbReference>
<comment type="subcellular location">
    <subcellularLocation>
        <location evidence="1 12">Cell membrane</location>
        <topology evidence="1 12">Multi-pass membrane protein</topology>
    </subcellularLocation>
</comment>
<keyword evidence="4 12" id="KW-0645">Protease</keyword>
<feature type="transmembrane region" description="Helical" evidence="12">
    <location>
        <begin position="30"/>
        <end position="48"/>
    </location>
</feature>
<keyword evidence="7 12" id="KW-0378">Hydrolase</keyword>
<feature type="transmembrane region" description="Helical" evidence="12">
    <location>
        <begin position="141"/>
        <end position="166"/>
    </location>
</feature>
<feature type="region of interest" description="Disordered" evidence="13">
    <location>
        <begin position="285"/>
        <end position="337"/>
    </location>
</feature>
<name>A0ABU5E6G3_9PROT</name>
<feature type="domain" description="Peptidase M48" evidence="14">
    <location>
        <begin position="68"/>
        <end position="279"/>
    </location>
</feature>
<evidence type="ECO:0000256" key="9">
    <source>
        <dbReference type="ARBA" id="ARBA00022989"/>
    </source>
</evidence>
<evidence type="ECO:0000259" key="14">
    <source>
        <dbReference type="Pfam" id="PF01435"/>
    </source>
</evidence>
<evidence type="ECO:0000256" key="2">
    <source>
        <dbReference type="ARBA" id="ARBA00009779"/>
    </source>
</evidence>
<evidence type="ECO:0000256" key="10">
    <source>
        <dbReference type="ARBA" id="ARBA00023049"/>
    </source>
</evidence>
<dbReference type="Pfam" id="PF01435">
    <property type="entry name" value="Peptidase_M48"/>
    <property type="match status" value="1"/>
</dbReference>
<dbReference type="GO" id="GO:0008237">
    <property type="term" value="F:metallopeptidase activity"/>
    <property type="evidence" value="ECO:0007669"/>
    <property type="project" value="UniProtKB-KW"/>
</dbReference>
<dbReference type="NCBIfam" id="NF002363">
    <property type="entry name" value="PRK01345.1"/>
    <property type="match status" value="1"/>
</dbReference>
<keyword evidence="6 12" id="KW-0479">Metal-binding</keyword>
<protein>
    <recommendedName>
        <fullName evidence="12">Protease HtpX homolog</fullName>
        <ecNumber evidence="12">3.4.24.-</ecNumber>
    </recommendedName>
</protein>
<dbReference type="InterPro" id="IPR050083">
    <property type="entry name" value="HtpX_protease"/>
</dbReference>
<reference evidence="15 16" key="1">
    <citation type="journal article" date="2016" name="Antonie Van Leeuwenhoek">
        <title>Dongia soli sp. nov., isolated from soil from Dokdo, Korea.</title>
        <authorList>
            <person name="Kim D.U."/>
            <person name="Lee H."/>
            <person name="Kim H."/>
            <person name="Kim S.G."/>
            <person name="Ka J.O."/>
        </authorList>
    </citation>
    <scope>NUCLEOTIDE SEQUENCE [LARGE SCALE GENOMIC DNA]</scope>
    <source>
        <strain evidence="15 16">D78</strain>
    </source>
</reference>
<dbReference type="Gene3D" id="3.30.2010.10">
    <property type="entry name" value="Metalloproteases ('zincins'), catalytic domain"/>
    <property type="match status" value="1"/>
</dbReference>
<keyword evidence="5 12" id="KW-0812">Transmembrane</keyword>
<evidence type="ECO:0000256" key="4">
    <source>
        <dbReference type="ARBA" id="ARBA00022670"/>
    </source>
</evidence>
<dbReference type="InterPro" id="IPR001915">
    <property type="entry name" value="Peptidase_M48"/>
</dbReference>
<keyword evidence="11 12" id="KW-0472">Membrane</keyword>
<evidence type="ECO:0000313" key="16">
    <source>
        <dbReference type="Proteomes" id="UP001279642"/>
    </source>
</evidence>
<dbReference type="InterPro" id="IPR022919">
    <property type="entry name" value="Pept_M48_protease_HtpX"/>
</dbReference>
<dbReference type="PANTHER" id="PTHR43221:SF1">
    <property type="entry name" value="PROTEASE HTPX"/>
    <property type="match status" value="1"/>
</dbReference>
<evidence type="ECO:0000256" key="3">
    <source>
        <dbReference type="ARBA" id="ARBA00022475"/>
    </source>
</evidence>
<evidence type="ECO:0000256" key="5">
    <source>
        <dbReference type="ARBA" id="ARBA00022692"/>
    </source>
</evidence>
<dbReference type="Proteomes" id="UP001279642">
    <property type="component" value="Unassembled WGS sequence"/>
</dbReference>
<keyword evidence="8 12" id="KW-0862">Zinc</keyword>
<dbReference type="NCBIfam" id="NF002826">
    <property type="entry name" value="PRK03001.1"/>
    <property type="match status" value="1"/>
</dbReference>
<evidence type="ECO:0000256" key="11">
    <source>
        <dbReference type="ARBA" id="ARBA00023136"/>
    </source>
</evidence>
<accession>A0ABU5E6G3</accession>
<keyword evidence="16" id="KW-1185">Reference proteome</keyword>
<feature type="binding site" evidence="12">
    <location>
        <position position="130"/>
    </location>
    <ligand>
        <name>Zn(2+)</name>
        <dbReference type="ChEBI" id="CHEBI:29105"/>
        <note>catalytic</note>
    </ligand>
</feature>
<feature type="binding site" evidence="12">
    <location>
        <position position="204"/>
    </location>
    <ligand>
        <name>Zn(2+)</name>
        <dbReference type="ChEBI" id="CHEBI:29105"/>
        <note>catalytic</note>
    </ligand>
</feature>
<evidence type="ECO:0000256" key="13">
    <source>
        <dbReference type="SAM" id="MobiDB-lite"/>
    </source>
</evidence>
<evidence type="ECO:0000256" key="1">
    <source>
        <dbReference type="ARBA" id="ARBA00004651"/>
    </source>
</evidence>
<feature type="active site" evidence="12">
    <location>
        <position position="131"/>
    </location>
</feature>
<dbReference type="RefSeq" id="WP_320506897.1">
    <property type="nucleotide sequence ID" value="NZ_JAXCLW010000001.1"/>
</dbReference>
<evidence type="ECO:0000256" key="6">
    <source>
        <dbReference type="ARBA" id="ARBA00022723"/>
    </source>
</evidence>
<evidence type="ECO:0000256" key="7">
    <source>
        <dbReference type="ARBA" id="ARBA00022801"/>
    </source>
</evidence>
<dbReference type="PANTHER" id="PTHR43221">
    <property type="entry name" value="PROTEASE HTPX"/>
    <property type="match status" value="1"/>
</dbReference>
<dbReference type="HAMAP" id="MF_00188">
    <property type="entry name" value="Pept_M48_protease_HtpX"/>
    <property type="match status" value="1"/>
</dbReference>
<keyword evidence="9 12" id="KW-1133">Transmembrane helix</keyword>
<comment type="cofactor">
    <cofactor evidence="12">
        <name>Zn(2+)</name>
        <dbReference type="ChEBI" id="CHEBI:29105"/>
    </cofactor>
    <text evidence="12">Binds 1 zinc ion per subunit.</text>
</comment>
<sequence>MGHVKTGLLLAAMTALFMVVGYAIGGQGGMLIALAIACATNLFAYWNADKMVLRMYGARQIDRATAPDFYDLVAELAQRAQLPMPKVFLIENAQPNAFATGRNPENAAVAATTGILRTLSRQELAGVMAHELAHVKNRDSLTMTITACLSGAIGMLASFAQMSVFFGGSRDRENPLGGIGLLLAALVAPLAAMLVQFAISRSREYEADRMGAEICGQPRWLASALAKISQGAAAIPNPEAEANPATAHLFIINPLHGGGMASLFSTHPSTQERITRLLAMQPASGGMRDEAFARPANPWDTGTSSEDRAASDAPGKAPRGTSRIPRSSDDARRGPWG</sequence>
<comment type="caution">
    <text evidence="15">The sequence shown here is derived from an EMBL/GenBank/DDBJ whole genome shotgun (WGS) entry which is preliminary data.</text>
</comment>
<keyword evidence="10 12" id="KW-0482">Metalloprotease</keyword>
<keyword evidence="3 12" id="KW-1003">Cell membrane</keyword>
<evidence type="ECO:0000256" key="12">
    <source>
        <dbReference type="HAMAP-Rule" id="MF_00188"/>
    </source>
</evidence>
<evidence type="ECO:0000256" key="8">
    <source>
        <dbReference type="ARBA" id="ARBA00022833"/>
    </source>
</evidence>
<organism evidence="15 16">
    <name type="scientific">Dongia soli</name>
    <dbReference type="NCBI Taxonomy" id="600628"/>
    <lineage>
        <taxon>Bacteria</taxon>
        <taxon>Pseudomonadati</taxon>
        <taxon>Pseudomonadota</taxon>
        <taxon>Alphaproteobacteria</taxon>
        <taxon>Rhodospirillales</taxon>
        <taxon>Dongiaceae</taxon>
        <taxon>Dongia</taxon>
    </lineage>
</organism>
<comment type="similarity">
    <text evidence="2 12">Belongs to the peptidase M48B family.</text>
</comment>
<feature type="compositionally biased region" description="Basic and acidic residues" evidence="13">
    <location>
        <begin position="326"/>
        <end position="337"/>
    </location>
</feature>
<dbReference type="EMBL" id="JAXCLW010000001">
    <property type="protein sequence ID" value="MDY0881851.1"/>
    <property type="molecule type" value="Genomic_DNA"/>
</dbReference>
<feature type="transmembrane region" description="Helical" evidence="12">
    <location>
        <begin position="7"/>
        <end position="24"/>
    </location>
</feature>
<gene>
    <name evidence="12 15" type="primary">htpX</name>
    <name evidence="15" type="ORF">SMD27_03275</name>
</gene>
<dbReference type="EC" id="3.4.24.-" evidence="12"/>
<proteinExistence type="inferred from homology"/>
<feature type="binding site" evidence="12">
    <location>
        <position position="134"/>
    </location>
    <ligand>
        <name>Zn(2+)</name>
        <dbReference type="ChEBI" id="CHEBI:29105"/>
        <note>catalytic</note>
    </ligand>
</feature>
<feature type="transmembrane region" description="Helical" evidence="12">
    <location>
        <begin position="178"/>
        <end position="199"/>
    </location>
</feature>
<evidence type="ECO:0000313" key="15">
    <source>
        <dbReference type="EMBL" id="MDY0881851.1"/>
    </source>
</evidence>